<dbReference type="PANTHER" id="PTHR21258">
    <property type="entry name" value="DOCKING PROTEIN RELATED"/>
    <property type="match status" value="1"/>
</dbReference>
<dbReference type="SMART" id="SM00310">
    <property type="entry name" value="PTBI"/>
    <property type="match status" value="1"/>
</dbReference>
<dbReference type="Gene3D" id="2.30.29.30">
    <property type="entry name" value="Pleckstrin-homology domain (PH domain)/Phosphotyrosine-binding domain (PTB)"/>
    <property type="match status" value="2"/>
</dbReference>
<dbReference type="InterPro" id="IPR011993">
    <property type="entry name" value="PH-like_dom_sf"/>
</dbReference>
<name>A0A9Q0MS83_9DIPT</name>
<feature type="region of interest" description="Disordered" evidence="1">
    <location>
        <begin position="295"/>
        <end position="389"/>
    </location>
</feature>
<dbReference type="SUPFAM" id="SSF50729">
    <property type="entry name" value="PH domain-like"/>
    <property type="match status" value="2"/>
</dbReference>
<evidence type="ECO:0000313" key="3">
    <source>
        <dbReference type="EMBL" id="KAJ6637073.1"/>
    </source>
</evidence>
<proteinExistence type="predicted"/>
<sequence>MDIQYNLVDNAETPEILILRRQPNNKYCLLFKASQHGIERLEICDKEDDKNPKIITLENCVKITQEPPPANLIHVVTKSGTLTLNAVNDNDLKKWLNALQSVAFKDKGTLPRNSVIEEDNDLYCTSYSDGVFTIRLHSSDTSVKCNLEAKTYVLHLTTTELQLKSMDENNSIVAKWPYRYIRKYGYRDGKFTFEAGRKCDTGEGVFSLEHSNPQEIFRCMAAKMKSMKKLISGDSIGSLDCGEHQLNAALSMEAGSRSPLPPSPNHHSHSESELNQSGHLIRGFLSSNDSLNNVSTSSSSIPLIKHTPHKPPRKSLGIVDNENRTTKSQKHSKTLPISTETIKSGTIVLKTPPEPNKTLTPLIIPTTESSNEMPPKLPIRNESKPNDERDYESIETITNAWRTRGIDDIKHTERMTTPEDEIVEFAWQRSQSQVDSCDKRLVISSTIESDVNMIDDNYDRLEFFPAKTKTSSDYKTVVTINSAAVKPSTTANDYEIIGGLDISPCRLADDSYLGYGVLRKPASSLNTVSHDEVLGHHEYNGLDYAIVSKPKRV</sequence>
<dbReference type="PANTHER" id="PTHR21258:SF62">
    <property type="entry name" value="INSULIN RECEPTOR SUBSTRATE 1"/>
    <property type="match status" value="1"/>
</dbReference>
<dbReference type="EMBL" id="WJQU01000003">
    <property type="protein sequence ID" value="KAJ6637073.1"/>
    <property type="molecule type" value="Genomic_DNA"/>
</dbReference>
<dbReference type="GO" id="GO:0007265">
    <property type="term" value="P:Ras protein signal transduction"/>
    <property type="evidence" value="ECO:0007669"/>
    <property type="project" value="TreeGrafter"/>
</dbReference>
<comment type="caution">
    <text evidence="3">The sequence shown here is derived from an EMBL/GenBank/DDBJ whole genome shotgun (WGS) entry which is preliminary data.</text>
</comment>
<dbReference type="GO" id="GO:0005737">
    <property type="term" value="C:cytoplasm"/>
    <property type="evidence" value="ECO:0007669"/>
    <property type="project" value="TreeGrafter"/>
</dbReference>
<protein>
    <submittedName>
        <fullName evidence="3">Docking protein 1</fullName>
    </submittedName>
</protein>
<accession>A0A9Q0MS83</accession>
<dbReference type="GO" id="GO:0043410">
    <property type="term" value="P:positive regulation of MAPK cascade"/>
    <property type="evidence" value="ECO:0007669"/>
    <property type="project" value="TreeGrafter"/>
</dbReference>
<reference evidence="3" key="1">
    <citation type="submission" date="2022-07" db="EMBL/GenBank/DDBJ databases">
        <authorList>
            <person name="Trinca V."/>
            <person name="Uliana J.V.C."/>
            <person name="Torres T.T."/>
            <person name="Ward R.J."/>
            <person name="Monesi N."/>
        </authorList>
    </citation>
    <scope>NUCLEOTIDE SEQUENCE</scope>
    <source>
        <strain evidence="3">HSMRA1968</strain>
        <tissue evidence="3">Whole embryos</tissue>
    </source>
</reference>
<feature type="compositionally biased region" description="Basic and acidic residues" evidence="1">
    <location>
        <begin position="379"/>
        <end position="389"/>
    </location>
</feature>
<dbReference type="InterPro" id="IPR050996">
    <property type="entry name" value="Docking_Protein_DOK"/>
</dbReference>
<dbReference type="PROSITE" id="PS51064">
    <property type="entry name" value="IRS_PTB"/>
    <property type="match status" value="1"/>
</dbReference>
<feature type="domain" description="IRS-type PTB" evidence="2">
    <location>
        <begin position="128"/>
        <end position="234"/>
    </location>
</feature>
<dbReference type="Pfam" id="PF02174">
    <property type="entry name" value="IRS"/>
    <property type="match status" value="1"/>
</dbReference>
<dbReference type="Proteomes" id="UP001151699">
    <property type="component" value="Chromosome X"/>
</dbReference>
<feature type="region of interest" description="Disordered" evidence="1">
    <location>
        <begin position="253"/>
        <end position="275"/>
    </location>
</feature>
<dbReference type="InterPro" id="IPR002404">
    <property type="entry name" value="IRS_PTB"/>
</dbReference>
<gene>
    <name evidence="3" type="primary">Dok1</name>
    <name evidence="3" type="ORF">Bhyg_09799</name>
</gene>
<dbReference type="SMART" id="SM01244">
    <property type="entry name" value="IRS"/>
    <property type="match status" value="1"/>
</dbReference>
<evidence type="ECO:0000313" key="4">
    <source>
        <dbReference type="Proteomes" id="UP001151699"/>
    </source>
</evidence>
<dbReference type="OrthoDB" id="6243387at2759"/>
<evidence type="ECO:0000259" key="2">
    <source>
        <dbReference type="PROSITE" id="PS51064"/>
    </source>
</evidence>
<dbReference type="AlphaFoldDB" id="A0A9Q0MS83"/>
<dbReference type="GO" id="GO:0007169">
    <property type="term" value="P:cell surface receptor protein tyrosine kinase signaling pathway"/>
    <property type="evidence" value="ECO:0007669"/>
    <property type="project" value="TreeGrafter"/>
</dbReference>
<organism evidence="3 4">
    <name type="scientific">Pseudolycoriella hygida</name>
    <dbReference type="NCBI Taxonomy" id="35572"/>
    <lineage>
        <taxon>Eukaryota</taxon>
        <taxon>Metazoa</taxon>
        <taxon>Ecdysozoa</taxon>
        <taxon>Arthropoda</taxon>
        <taxon>Hexapoda</taxon>
        <taxon>Insecta</taxon>
        <taxon>Pterygota</taxon>
        <taxon>Neoptera</taxon>
        <taxon>Endopterygota</taxon>
        <taxon>Diptera</taxon>
        <taxon>Nematocera</taxon>
        <taxon>Sciaroidea</taxon>
        <taxon>Sciaridae</taxon>
        <taxon>Pseudolycoriella</taxon>
    </lineage>
</organism>
<keyword evidence="4" id="KW-1185">Reference proteome</keyword>
<feature type="compositionally biased region" description="Polar residues" evidence="1">
    <location>
        <begin position="335"/>
        <end position="344"/>
    </location>
</feature>
<evidence type="ECO:0000256" key="1">
    <source>
        <dbReference type="SAM" id="MobiDB-lite"/>
    </source>
</evidence>